<evidence type="ECO:0000256" key="1">
    <source>
        <dbReference type="SAM" id="SignalP"/>
    </source>
</evidence>
<feature type="signal peptide" evidence="1">
    <location>
        <begin position="1"/>
        <end position="18"/>
    </location>
</feature>
<proteinExistence type="predicted"/>
<gene>
    <name evidence="2" type="ORF">H257_14722</name>
</gene>
<reference evidence="2" key="1">
    <citation type="submission" date="2013-12" db="EMBL/GenBank/DDBJ databases">
        <title>The Genome Sequence of Aphanomyces astaci APO3.</title>
        <authorList>
            <consortium name="The Broad Institute Genomics Platform"/>
            <person name="Russ C."/>
            <person name="Tyler B."/>
            <person name="van West P."/>
            <person name="Dieguez-Uribeondo J."/>
            <person name="Young S.K."/>
            <person name="Zeng Q."/>
            <person name="Gargeya S."/>
            <person name="Fitzgerald M."/>
            <person name="Abouelleil A."/>
            <person name="Alvarado L."/>
            <person name="Chapman S.B."/>
            <person name="Gainer-Dewar J."/>
            <person name="Goldberg J."/>
            <person name="Griggs A."/>
            <person name="Gujja S."/>
            <person name="Hansen M."/>
            <person name="Howarth C."/>
            <person name="Imamovic A."/>
            <person name="Ireland A."/>
            <person name="Larimer J."/>
            <person name="McCowan C."/>
            <person name="Murphy C."/>
            <person name="Pearson M."/>
            <person name="Poon T.W."/>
            <person name="Priest M."/>
            <person name="Roberts A."/>
            <person name="Saif S."/>
            <person name="Shea T."/>
            <person name="Sykes S."/>
            <person name="Wortman J."/>
            <person name="Nusbaum C."/>
            <person name="Birren B."/>
        </authorList>
    </citation>
    <scope>NUCLEOTIDE SEQUENCE [LARGE SCALE GENOMIC DNA]</scope>
    <source>
        <strain evidence="2">APO3</strain>
    </source>
</reference>
<dbReference type="VEuPathDB" id="FungiDB:H257_14722"/>
<dbReference type="RefSeq" id="XP_009840913.1">
    <property type="nucleotide sequence ID" value="XM_009842611.1"/>
</dbReference>
<dbReference type="GeneID" id="20816718"/>
<dbReference type="AlphaFoldDB" id="W4FRL8"/>
<organism evidence="2">
    <name type="scientific">Aphanomyces astaci</name>
    <name type="common">Crayfish plague agent</name>
    <dbReference type="NCBI Taxonomy" id="112090"/>
    <lineage>
        <taxon>Eukaryota</taxon>
        <taxon>Sar</taxon>
        <taxon>Stramenopiles</taxon>
        <taxon>Oomycota</taxon>
        <taxon>Saprolegniomycetes</taxon>
        <taxon>Saprolegniales</taxon>
        <taxon>Verrucalvaceae</taxon>
        <taxon>Aphanomyces</taxon>
    </lineage>
</organism>
<feature type="chain" id="PRO_5004841720" description="RxLR effector protein" evidence="1">
    <location>
        <begin position="19"/>
        <end position="67"/>
    </location>
</feature>
<evidence type="ECO:0008006" key="3">
    <source>
        <dbReference type="Google" id="ProtNLM"/>
    </source>
</evidence>
<accession>W4FRL8</accession>
<sequence>MKFSLLGAIALFAAAAIGQTNNTIADINGRTRTLQEDYEVDDGELNRECHTRCVEQSPPRPTSTVLH</sequence>
<protein>
    <recommendedName>
        <fullName evidence="3">RxLR effector protein</fullName>
    </recommendedName>
</protein>
<evidence type="ECO:0000313" key="2">
    <source>
        <dbReference type="EMBL" id="ETV69586.1"/>
    </source>
</evidence>
<name>W4FRL8_APHAT</name>
<dbReference type="EMBL" id="KI913174">
    <property type="protein sequence ID" value="ETV69586.1"/>
    <property type="molecule type" value="Genomic_DNA"/>
</dbReference>
<keyword evidence="1" id="KW-0732">Signal</keyword>